<dbReference type="HOGENOM" id="CLU_1712984_0_0_1"/>
<gene>
    <name evidence="1" type="ORF">BofuT4_P079080.1</name>
</gene>
<accession>G2YL95</accession>
<protein>
    <submittedName>
        <fullName evidence="1">Uncharacterized protein</fullName>
    </submittedName>
</protein>
<dbReference type="AlphaFoldDB" id="G2YL95"/>
<organism evidence="1 2">
    <name type="scientific">Botryotinia fuckeliana (strain T4)</name>
    <name type="common">Noble rot fungus</name>
    <name type="synonym">Botrytis cinerea</name>
    <dbReference type="NCBI Taxonomy" id="999810"/>
    <lineage>
        <taxon>Eukaryota</taxon>
        <taxon>Fungi</taxon>
        <taxon>Dikarya</taxon>
        <taxon>Ascomycota</taxon>
        <taxon>Pezizomycotina</taxon>
        <taxon>Leotiomycetes</taxon>
        <taxon>Helotiales</taxon>
        <taxon>Sclerotiniaceae</taxon>
        <taxon>Botrytis</taxon>
    </lineage>
</organism>
<dbReference type="Proteomes" id="UP000008177">
    <property type="component" value="Unplaced contigs"/>
</dbReference>
<proteinExistence type="predicted"/>
<evidence type="ECO:0000313" key="1">
    <source>
        <dbReference type="EMBL" id="CCD52393.1"/>
    </source>
</evidence>
<reference evidence="2" key="1">
    <citation type="journal article" date="2011" name="PLoS Genet.">
        <title>Genomic analysis of the necrotrophic fungal pathogens Sclerotinia sclerotiorum and Botrytis cinerea.</title>
        <authorList>
            <person name="Amselem J."/>
            <person name="Cuomo C.A."/>
            <person name="van Kan J.A."/>
            <person name="Viaud M."/>
            <person name="Benito E.P."/>
            <person name="Couloux A."/>
            <person name="Coutinho P.M."/>
            <person name="de Vries R.P."/>
            <person name="Dyer P.S."/>
            <person name="Fillinger S."/>
            <person name="Fournier E."/>
            <person name="Gout L."/>
            <person name="Hahn M."/>
            <person name="Kohn L."/>
            <person name="Lapalu N."/>
            <person name="Plummer K.M."/>
            <person name="Pradier J.M."/>
            <person name="Quevillon E."/>
            <person name="Sharon A."/>
            <person name="Simon A."/>
            <person name="ten Have A."/>
            <person name="Tudzynski B."/>
            <person name="Tudzynski P."/>
            <person name="Wincker P."/>
            <person name="Andrew M."/>
            <person name="Anthouard V."/>
            <person name="Beever R.E."/>
            <person name="Beffa R."/>
            <person name="Benoit I."/>
            <person name="Bouzid O."/>
            <person name="Brault B."/>
            <person name="Chen Z."/>
            <person name="Choquer M."/>
            <person name="Collemare J."/>
            <person name="Cotton P."/>
            <person name="Danchin E.G."/>
            <person name="Da Silva C."/>
            <person name="Gautier A."/>
            <person name="Giraud C."/>
            <person name="Giraud T."/>
            <person name="Gonzalez C."/>
            <person name="Grossetete S."/>
            <person name="Guldener U."/>
            <person name="Henrissat B."/>
            <person name="Howlett B.J."/>
            <person name="Kodira C."/>
            <person name="Kretschmer M."/>
            <person name="Lappartient A."/>
            <person name="Leroch M."/>
            <person name="Levis C."/>
            <person name="Mauceli E."/>
            <person name="Neuveglise C."/>
            <person name="Oeser B."/>
            <person name="Pearson M."/>
            <person name="Poulain J."/>
            <person name="Poussereau N."/>
            <person name="Quesneville H."/>
            <person name="Rascle C."/>
            <person name="Schumacher J."/>
            <person name="Segurens B."/>
            <person name="Sexton A."/>
            <person name="Silva E."/>
            <person name="Sirven C."/>
            <person name="Soanes D.M."/>
            <person name="Talbot N.J."/>
            <person name="Templeton M."/>
            <person name="Yandava C."/>
            <person name="Yarden O."/>
            <person name="Zeng Q."/>
            <person name="Rollins J.A."/>
            <person name="Lebrun M.H."/>
            <person name="Dickman M."/>
        </authorList>
    </citation>
    <scope>NUCLEOTIDE SEQUENCE [LARGE SCALE GENOMIC DNA]</scope>
    <source>
        <strain evidence="2">T4</strain>
    </source>
</reference>
<dbReference type="InParanoid" id="G2YL95"/>
<sequence length="153" mass="17058">MTFLREGFGFNFQTESVRRFHVLMQSGPPISDTISTTSFLPNSSIELQQQNSSDQDIKNYLRSIDRRIGDFGTVGCWIGNSNSQTPSLIVNVDMQRVAGTRCKMLNAGSATQTSYLAHLGLNVEMWNSWCLNNPIRKIGNLKRTTRAPIAPSS</sequence>
<dbReference type="EMBL" id="FQ790342">
    <property type="protein sequence ID" value="CCD52393.1"/>
    <property type="molecule type" value="Genomic_DNA"/>
</dbReference>
<evidence type="ECO:0000313" key="2">
    <source>
        <dbReference type="Proteomes" id="UP000008177"/>
    </source>
</evidence>
<name>G2YL95_BOTF4</name>